<reference evidence="2" key="1">
    <citation type="submission" date="2020-07" db="EMBL/GenBank/DDBJ databases">
        <title>The High-quality genome of the commercially important snow crab, Chionoecetes opilio.</title>
        <authorList>
            <person name="Jeong J.-H."/>
            <person name="Ryu S."/>
        </authorList>
    </citation>
    <scope>NUCLEOTIDE SEQUENCE</scope>
    <source>
        <strain evidence="2">MADBK_172401_WGS</strain>
        <tissue evidence="2">Digestive gland</tissue>
    </source>
</reference>
<name>A0A8J4YEF6_CHIOP</name>
<comment type="caution">
    <text evidence="2">The sequence shown here is derived from an EMBL/GenBank/DDBJ whole genome shotgun (WGS) entry which is preliminary data.</text>
</comment>
<feature type="region of interest" description="Disordered" evidence="1">
    <location>
        <begin position="126"/>
        <end position="147"/>
    </location>
</feature>
<accession>A0A8J4YEF6</accession>
<evidence type="ECO:0000256" key="1">
    <source>
        <dbReference type="SAM" id="MobiDB-lite"/>
    </source>
</evidence>
<proteinExistence type="predicted"/>
<evidence type="ECO:0000313" key="3">
    <source>
        <dbReference type="Proteomes" id="UP000770661"/>
    </source>
</evidence>
<sequence>MRAQLKGQAHWRFSRESLLPFGFLRIFSSLSIAGTTTGKDIFDAVLHLVKQHPLALPPLVCLTPTGAPSNDWKKRVRPCVCHCRPPGPPGPPQSSRHKRDKSQRPYGDLLYFCGSLVESGSRASRAGDLQRRCPLPPSKNLPATRTKGSLVRSLQRQRVLPQDQQTCSLLILFSPSFQHETTRLRQSQEKIVKYGVNSV</sequence>
<protein>
    <submittedName>
        <fullName evidence="2">Uncharacterized protein</fullName>
    </submittedName>
</protein>
<dbReference type="EMBL" id="JACEEZ010009917">
    <property type="protein sequence ID" value="KAG0722181.1"/>
    <property type="molecule type" value="Genomic_DNA"/>
</dbReference>
<dbReference type="Proteomes" id="UP000770661">
    <property type="component" value="Unassembled WGS sequence"/>
</dbReference>
<gene>
    <name evidence="2" type="ORF">GWK47_044991</name>
</gene>
<evidence type="ECO:0000313" key="2">
    <source>
        <dbReference type="EMBL" id="KAG0722181.1"/>
    </source>
</evidence>
<dbReference type="AlphaFoldDB" id="A0A8J4YEF6"/>
<keyword evidence="3" id="KW-1185">Reference proteome</keyword>
<organism evidence="2 3">
    <name type="scientific">Chionoecetes opilio</name>
    <name type="common">Atlantic snow crab</name>
    <name type="synonym">Cancer opilio</name>
    <dbReference type="NCBI Taxonomy" id="41210"/>
    <lineage>
        <taxon>Eukaryota</taxon>
        <taxon>Metazoa</taxon>
        <taxon>Ecdysozoa</taxon>
        <taxon>Arthropoda</taxon>
        <taxon>Crustacea</taxon>
        <taxon>Multicrustacea</taxon>
        <taxon>Malacostraca</taxon>
        <taxon>Eumalacostraca</taxon>
        <taxon>Eucarida</taxon>
        <taxon>Decapoda</taxon>
        <taxon>Pleocyemata</taxon>
        <taxon>Brachyura</taxon>
        <taxon>Eubrachyura</taxon>
        <taxon>Majoidea</taxon>
        <taxon>Majidae</taxon>
        <taxon>Chionoecetes</taxon>
    </lineage>
</organism>